<dbReference type="Pfam" id="PF09605">
    <property type="entry name" value="Trep_Strep"/>
    <property type="match status" value="1"/>
</dbReference>
<dbReference type="InterPro" id="IPR011733">
    <property type="entry name" value="CHP02185_IM"/>
</dbReference>
<dbReference type="NCBIfam" id="TIGR02185">
    <property type="entry name" value="Trep_Strep"/>
    <property type="match status" value="1"/>
</dbReference>
<proteinExistence type="predicted"/>
<gene>
    <name evidence="2" type="ORF">H702_06490</name>
    <name evidence="3" type="ORF">SAMN02910290_01820</name>
</gene>
<dbReference type="EMBL" id="AUZH01000021">
    <property type="protein sequence ID" value="KFN87743.1"/>
    <property type="molecule type" value="Genomic_DNA"/>
</dbReference>
<keyword evidence="1" id="KW-0812">Transmembrane</keyword>
<feature type="transmembrane region" description="Helical" evidence="1">
    <location>
        <begin position="37"/>
        <end position="56"/>
    </location>
</feature>
<protein>
    <submittedName>
        <fullName evidence="3">Energy-coupling factor transport system substrate-specific component</fullName>
    </submittedName>
    <submittedName>
        <fullName evidence="2">Membrane protein</fullName>
    </submittedName>
</protein>
<keyword evidence="5" id="KW-1185">Reference proteome</keyword>
<comment type="caution">
    <text evidence="2">The sequence shown here is derived from an EMBL/GenBank/DDBJ whole genome shotgun (WGS) entry which is preliminary data.</text>
</comment>
<evidence type="ECO:0000256" key="1">
    <source>
        <dbReference type="SAM" id="Phobius"/>
    </source>
</evidence>
<reference evidence="2 4" key="1">
    <citation type="journal article" date="2014" name="Genome Announc.">
        <title>Draft Genome Sequences of Streptococcus bovis Strains ATCC 33317 and JB1.</title>
        <authorList>
            <person name="Benahmed F.H."/>
            <person name="Gopinath G.R."/>
            <person name="Harbottle H."/>
            <person name="Cotta M.A."/>
            <person name="Luo Y."/>
            <person name="Henderson C."/>
            <person name="Teri P."/>
            <person name="Soppet D."/>
            <person name="Rasmussen M."/>
            <person name="Whitehead T.R."/>
            <person name="Davidson M."/>
        </authorList>
    </citation>
    <scope>NUCLEOTIDE SEQUENCE [LARGE SCALE GENOMIC DNA]</scope>
    <source>
        <strain evidence="2 4">JB1</strain>
    </source>
</reference>
<dbReference type="Proteomes" id="UP000029382">
    <property type="component" value="Unassembled WGS sequence"/>
</dbReference>
<sequence>MKTNSFTVKDLINAGLFSLLVFIAIFASGMFGLIPIFMPFIPFLCGLFAGPVFMLYSTKIHRFGMVLIMGVIIGLVFTVTGHGIYILPGMTLLSLVAEYILKKGGYASVNHTKWAFTVYCLSFGFNMIPIYVSRAAYVQRLVEEGYGQAYADKMMSILPYWSFFPVLALGAVGGYLGATIGVKMLKKHFQKLEMA</sequence>
<name>A0A091CB05_STREI</name>
<dbReference type="EMBL" id="FOTG01000013">
    <property type="protein sequence ID" value="SFL44567.1"/>
    <property type="molecule type" value="Genomic_DNA"/>
</dbReference>
<dbReference type="RefSeq" id="WP_039696914.1">
    <property type="nucleotide sequence ID" value="NZ_AUZH01000021.1"/>
</dbReference>
<evidence type="ECO:0000313" key="5">
    <source>
        <dbReference type="Proteomes" id="UP000182793"/>
    </source>
</evidence>
<keyword evidence="1" id="KW-1133">Transmembrane helix</keyword>
<feature type="transmembrane region" description="Helical" evidence="1">
    <location>
        <begin position="12"/>
        <end position="31"/>
    </location>
</feature>
<feature type="transmembrane region" description="Helical" evidence="1">
    <location>
        <begin position="160"/>
        <end position="182"/>
    </location>
</feature>
<accession>A0A091CB05</accession>
<evidence type="ECO:0000313" key="3">
    <source>
        <dbReference type="EMBL" id="SFL44567.1"/>
    </source>
</evidence>
<reference evidence="3 5" key="2">
    <citation type="submission" date="2016-10" db="EMBL/GenBank/DDBJ databases">
        <authorList>
            <person name="Varghese N."/>
            <person name="Submissions S."/>
        </authorList>
    </citation>
    <scope>NUCLEOTIDE SEQUENCE [LARGE SCALE GENOMIC DNA]</scope>
    <source>
        <strain evidence="3 5">JB1</strain>
    </source>
</reference>
<feature type="transmembrane region" description="Helical" evidence="1">
    <location>
        <begin position="113"/>
        <end position="132"/>
    </location>
</feature>
<dbReference type="AlphaFoldDB" id="A0A091CB05"/>
<organism evidence="2 4">
    <name type="scientific">Streptococcus equinus JB1</name>
    <dbReference type="NCBI Taxonomy" id="1294274"/>
    <lineage>
        <taxon>Bacteria</taxon>
        <taxon>Bacillati</taxon>
        <taxon>Bacillota</taxon>
        <taxon>Bacilli</taxon>
        <taxon>Lactobacillales</taxon>
        <taxon>Streptococcaceae</taxon>
        <taxon>Streptococcus</taxon>
    </lineage>
</organism>
<keyword evidence="1" id="KW-0472">Membrane</keyword>
<evidence type="ECO:0000313" key="4">
    <source>
        <dbReference type="Proteomes" id="UP000029382"/>
    </source>
</evidence>
<feature type="transmembrane region" description="Helical" evidence="1">
    <location>
        <begin position="63"/>
        <end position="79"/>
    </location>
</feature>
<evidence type="ECO:0000313" key="2">
    <source>
        <dbReference type="EMBL" id="KFN87743.1"/>
    </source>
</evidence>
<dbReference type="Proteomes" id="UP000182793">
    <property type="component" value="Unassembled WGS sequence"/>
</dbReference>